<dbReference type="PANTHER" id="PTHR10013">
    <property type="entry name" value="GENERAL VESICULAR TRANSPORT FACTOR P115"/>
    <property type="match status" value="1"/>
</dbReference>
<dbReference type="GO" id="GO:0006886">
    <property type="term" value="P:intracellular protein transport"/>
    <property type="evidence" value="ECO:0007669"/>
    <property type="project" value="InterPro"/>
</dbReference>
<organism evidence="7 8">
    <name type="scientific">Taphrina deformans (strain PYCC 5710 / ATCC 11124 / CBS 356.35 / IMI 108563 / JCM 9778 / NBRC 8474)</name>
    <name type="common">Peach leaf curl fungus</name>
    <name type="synonym">Lalaria deformans</name>
    <dbReference type="NCBI Taxonomy" id="1097556"/>
    <lineage>
        <taxon>Eukaryota</taxon>
        <taxon>Fungi</taxon>
        <taxon>Dikarya</taxon>
        <taxon>Ascomycota</taxon>
        <taxon>Taphrinomycotina</taxon>
        <taxon>Taphrinomycetes</taxon>
        <taxon>Taphrinales</taxon>
        <taxon>Taphrinaceae</taxon>
        <taxon>Taphrina</taxon>
    </lineage>
</organism>
<evidence type="ECO:0000256" key="5">
    <source>
        <dbReference type="SAM" id="MobiDB-lite"/>
    </source>
</evidence>
<accession>R4X889</accession>
<feature type="compositionally biased region" description="Basic and acidic residues" evidence="5">
    <location>
        <begin position="626"/>
        <end position="639"/>
    </location>
</feature>
<dbReference type="GO" id="GO:0006888">
    <property type="term" value="P:endoplasmic reticulum to Golgi vesicle-mediated transport"/>
    <property type="evidence" value="ECO:0007669"/>
    <property type="project" value="TreeGrafter"/>
</dbReference>
<proteinExistence type="predicted"/>
<dbReference type="STRING" id="1097556.R4X889"/>
<evidence type="ECO:0000256" key="3">
    <source>
        <dbReference type="ARBA" id="ARBA00023054"/>
    </source>
</evidence>
<evidence type="ECO:0000256" key="4">
    <source>
        <dbReference type="SAM" id="Coils"/>
    </source>
</evidence>
<dbReference type="EMBL" id="CAHR02000056">
    <property type="protein sequence ID" value="CCG81738.1"/>
    <property type="molecule type" value="Genomic_DNA"/>
</dbReference>
<feature type="region of interest" description="Disordered" evidence="5">
    <location>
        <begin position="614"/>
        <end position="639"/>
    </location>
</feature>
<dbReference type="Pfam" id="PF04869">
    <property type="entry name" value="Uso1_p115_head"/>
    <property type="match status" value="1"/>
</dbReference>
<gene>
    <name evidence="7" type="ORF">TAPDE_001579</name>
</gene>
<dbReference type="AlphaFoldDB" id="R4X889"/>
<evidence type="ECO:0000313" key="8">
    <source>
        <dbReference type="Proteomes" id="UP000013776"/>
    </source>
</evidence>
<dbReference type="GO" id="GO:0000139">
    <property type="term" value="C:Golgi membrane"/>
    <property type="evidence" value="ECO:0007669"/>
    <property type="project" value="InterPro"/>
</dbReference>
<dbReference type="InterPro" id="IPR024095">
    <property type="entry name" value="Vesicle_P115"/>
</dbReference>
<evidence type="ECO:0000313" key="7">
    <source>
        <dbReference type="EMBL" id="CCG81738.1"/>
    </source>
</evidence>
<dbReference type="OrthoDB" id="198977at2759"/>
<evidence type="ECO:0000256" key="1">
    <source>
        <dbReference type="ARBA" id="ARBA00004555"/>
    </source>
</evidence>
<dbReference type="InterPro" id="IPR006953">
    <property type="entry name" value="Vesicle_Uso1_P115_head"/>
</dbReference>
<dbReference type="Proteomes" id="UP000013776">
    <property type="component" value="Unassembled WGS sequence"/>
</dbReference>
<dbReference type="PANTHER" id="PTHR10013:SF0">
    <property type="entry name" value="GENERAL VESICULAR TRANSPORT FACTOR P115"/>
    <property type="match status" value="1"/>
</dbReference>
<evidence type="ECO:0000259" key="6">
    <source>
        <dbReference type="Pfam" id="PF04869"/>
    </source>
</evidence>
<dbReference type="GO" id="GO:0048280">
    <property type="term" value="P:vesicle fusion with Golgi apparatus"/>
    <property type="evidence" value="ECO:0007669"/>
    <property type="project" value="InterPro"/>
</dbReference>
<comment type="caution">
    <text evidence="7">The sequence shown here is derived from an EMBL/GenBank/DDBJ whole genome shotgun (WGS) entry which is preliminary data.</text>
</comment>
<sequence>MSLLSTFQVEKQKVDDAINVVCDRLEHATLLQDRRAAVLSLKGFARDYKEAVTAGGLRGLLRSLTIDRDDEEILNATLECLLTLFTVDDGGHADDTALWIADEFTLRPENTHVLLDIIVDNNFYTRLRSIQILASILECRAQQLQECVMNSPTGISALVGILDDPREQIRNEGLLLLLKLVRYHTELQKRVAFENAFEKVITIVDAEGGLEGGIITSDCFTLLHNLLVENLSNQNWFRETDLFRRITDLLQAIDKEAVTLSPTCLKNTVELLEIVRLFVLRGSHIRFINQNAYMKAGLLTRVIGLSFADLLPSEIRAEALLTLADLMYNNKDLQDYFVKASSMVLDPLQNSKHDSNDISTLLTILLHGDDSAFAIRYASALCIEAFATGNKDRRLAIVTQLVDSYRSERPHNLLESLISPSAFSDQHTTWFAACSLLHLTLDDEDARDILTDLSIGNASIGEEEVSLIQTFSACLVGSLQLEAQRSAIAYGMVLASWLYEAPNNVADFLEEVTTLQALLSGFMNPSTGPCLKGVLACLLSIAYAFDFSAETTVNRTELRTTLLRLGRDPIVGAITILSQSEEVRLLTDSAASIPRPLLDVAFVHFFRDNFGTIRKAIDQPPNPPRSKREEEAQEEQDRTEDIIADLEAELERKSSGLEEAVNIIKTRQEELQRLREEVKYITQKHEVEFAQYKQEIDKLRGENASLRSEATVSSDDIDKALRENAILHDDLSRLQHQSAVHESERNTAHEKLHILESAVASEASKRGFLEKEMTGLREASAQTTQDLETSRSRIATLEHDLEEATNIARSTGFAHDAMIADLTTARQLQKKAEADANISRTRARDLDSELKGLQHEAKVLEAQHAKELSALGDNLKSTQQDLTDLKDREASLQTQLEKSKDSLNPVLRDLKQQHSEEVQKLVDSRQIVQGDLIAAQAEVARLQAIAAKSQDKTVDFSNTAPPEPDMGLEIDARKIVELESQVAALEHDKLNLQKQLEQAQEDLMLLMEDAGDEETEHTEAD</sequence>
<dbReference type="InterPro" id="IPR011989">
    <property type="entry name" value="ARM-like"/>
</dbReference>
<dbReference type="GO" id="GO:0005783">
    <property type="term" value="C:endoplasmic reticulum"/>
    <property type="evidence" value="ECO:0007669"/>
    <property type="project" value="TreeGrafter"/>
</dbReference>
<keyword evidence="8" id="KW-1185">Reference proteome</keyword>
<protein>
    <submittedName>
        <fullName evidence="7">Intracellular protein transport protein</fullName>
    </submittedName>
</protein>
<dbReference type="eggNOG" id="KOG0946">
    <property type="taxonomic scope" value="Eukaryota"/>
</dbReference>
<name>R4X889_TAPDE</name>
<feature type="coiled-coil region" evidence="4">
    <location>
        <begin position="843"/>
        <end position="902"/>
    </location>
</feature>
<feature type="domain" description="Vesicle tethering protein Uso1/P115-like head" evidence="6">
    <location>
        <begin position="330"/>
        <end position="617"/>
    </location>
</feature>
<comment type="subcellular location">
    <subcellularLocation>
        <location evidence="1">Golgi apparatus</location>
    </subcellularLocation>
</comment>
<dbReference type="VEuPathDB" id="FungiDB:TAPDE_001579"/>
<dbReference type="InterPro" id="IPR016024">
    <property type="entry name" value="ARM-type_fold"/>
</dbReference>
<keyword evidence="2" id="KW-0333">Golgi apparatus</keyword>
<keyword evidence="3 4" id="KW-0175">Coiled coil</keyword>
<dbReference type="GO" id="GO:0048211">
    <property type="term" value="P:Golgi vesicle docking"/>
    <property type="evidence" value="ECO:0007669"/>
    <property type="project" value="TreeGrafter"/>
</dbReference>
<dbReference type="Gene3D" id="1.25.10.10">
    <property type="entry name" value="Leucine-rich Repeat Variant"/>
    <property type="match status" value="1"/>
</dbReference>
<dbReference type="GO" id="GO:0005795">
    <property type="term" value="C:Golgi stack"/>
    <property type="evidence" value="ECO:0007669"/>
    <property type="project" value="TreeGrafter"/>
</dbReference>
<dbReference type="GO" id="GO:0012507">
    <property type="term" value="C:ER to Golgi transport vesicle membrane"/>
    <property type="evidence" value="ECO:0007669"/>
    <property type="project" value="TreeGrafter"/>
</dbReference>
<feature type="coiled-coil region" evidence="4">
    <location>
        <begin position="932"/>
        <end position="1016"/>
    </location>
</feature>
<dbReference type="SUPFAM" id="SSF48371">
    <property type="entry name" value="ARM repeat"/>
    <property type="match status" value="1"/>
</dbReference>
<reference evidence="7 8" key="1">
    <citation type="journal article" date="2013" name="MBio">
        <title>Genome sequencing of the plant pathogen Taphrina deformans, the causal agent of peach leaf curl.</title>
        <authorList>
            <person name="Cisse O.H."/>
            <person name="Almeida J.M.G.C.F."/>
            <person name="Fonseca A."/>
            <person name="Kumar A.A."/>
            <person name="Salojaervi J."/>
            <person name="Overmyer K."/>
            <person name="Hauser P.M."/>
            <person name="Pagni M."/>
        </authorList>
    </citation>
    <scope>NUCLEOTIDE SEQUENCE [LARGE SCALE GENOMIC DNA]</scope>
    <source>
        <strain evidence="8">PYCC 5710 / ATCC 11124 / CBS 356.35 / IMI 108563 / JCM 9778 / NBRC 8474</strain>
    </source>
</reference>
<evidence type="ECO:0000256" key="2">
    <source>
        <dbReference type="ARBA" id="ARBA00023034"/>
    </source>
</evidence>